<evidence type="ECO:0000313" key="2">
    <source>
        <dbReference type="Proteomes" id="UP000014909"/>
    </source>
</evidence>
<organism evidence="1 2">
    <name type="scientific">Alteromonas mediterranea 615</name>
    <dbReference type="NCBI Taxonomy" id="1300253"/>
    <lineage>
        <taxon>Bacteria</taxon>
        <taxon>Pseudomonadati</taxon>
        <taxon>Pseudomonadota</taxon>
        <taxon>Gammaproteobacteria</taxon>
        <taxon>Alteromonadales</taxon>
        <taxon>Alteromonadaceae</taxon>
        <taxon>Alteromonas/Salinimonas group</taxon>
        <taxon>Alteromonas</taxon>
    </lineage>
</organism>
<reference evidence="1 2" key="1">
    <citation type="journal article" date="2013" name="Genome Biol. Evol.">
        <title>Genomic Diversity of "Deep Ecotype" Alteromonas macleodii Isolates: Evidence for Pan-Mediterranean Clonal Frames.</title>
        <authorList>
            <person name="Lopez-Perez M."/>
            <person name="Gonzaga A."/>
            <person name="Rodriguez-Valera F."/>
        </authorList>
    </citation>
    <scope>NUCLEOTIDE SEQUENCE [LARGE SCALE GENOMIC DNA]</scope>
    <source>
        <strain evidence="2">'English Channel 615'</strain>
    </source>
</reference>
<dbReference type="EMBL" id="CP004846">
    <property type="protein sequence ID" value="AGP77364.1"/>
    <property type="molecule type" value="Genomic_DNA"/>
</dbReference>
<proteinExistence type="predicted"/>
<accession>S5ADM0</accession>
<sequence>MQFLWWAFGPPAMILCELGQARKGAAAADDSCAGMWLEARHPNFLIR</sequence>
<dbReference type="HOGENOM" id="CLU_3163868_0_0_6"/>
<dbReference type="AlphaFoldDB" id="S5ADM0"/>
<dbReference type="KEGG" id="amh:I633_05885"/>
<name>S5ADM0_9ALTE</name>
<dbReference type="Proteomes" id="UP000014909">
    <property type="component" value="Chromosome"/>
</dbReference>
<evidence type="ECO:0000313" key="1">
    <source>
        <dbReference type="EMBL" id="AGP77364.1"/>
    </source>
</evidence>
<protein>
    <submittedName>
        <fullName evidence="1">Uncharacterized protein</fullName>
    </submittedName>
</protein>
<dbReference type="BioCyc" id="AMAC1300253:G12YX-946-MONOMER"/>
<gene>
    <name evidence="1" type="ORF">I633_05885</name>
</gene>